<organism evidence="5">
    <name type="scientific">uncultured Caudovirales phage</name>
    <dbReference type="NCBI Taxonomy" id="2100421"/>
    <lineage>
        <taxon>Viruses</taxon>
        <taxon>Duplodnaviria</taxon>
        <taxon>Heunggongvirae</taxon>
        <taxon>Uroviricota</taxon>
        <taxon>Caudoviricetes</taxon>
        <taxon>Peduoviridae</taxon>
        <taxon>Maltschvirus</taxon>
        <taxon>Maltschvirus maltsch</taxon>
    </lineage>
</organism>
<dbReference type="InterPro" id="IPR023200">
    <property type="entry name" value="RMF_sf"/>
</dbReference>
<dbReference type="EMBL" id="LR796529">
    <property type="protein sequence ID" value="CAB4149903.1"/>
    <property type="molecule type" value="Genomic_DNA"/>
</dbReference>
<keyword evidence="1" id="KW-0963">Cytoplasm</keyword>
<dbReference type="Pfam" id="PF04957">
    <property type="entry name" value="RMF"/>
    <property type="match status" value="1"/>
</dbReference>
<keyword evidence="2" id="KW-0810">Translation regulation</keyword>
<evidence type="ECO:0000256" key="1">
    <source>
        <dbReference type="ARBA" id="ARBA00022490"/>
    </source>
</evidence>
<dbReference type="Gene3D" id="1.10.10.620">
    <property type="entry name" value="ribosome modulation factor like domain"/>
    <property type="match status" value="1"/>
</dbReference>
<feature type="region of interest" description="Disordered" evidence="3">
    <location>
        <begin position="162"/>
        <end position="212"/>
    </location>
</feature>
<dbReference type="EMBL" id="LR797038">
    <property type="protein sequence ID" value="CAB4183271.1"/>
    <property type="molecule type" value="Genomic_DNA"/>
</dbReference>
<accession>A0A6J5QP74</accession>
<evidence type="ECO:0000313" key="4">
    <source>
        <dbReference type="EMBL" id="CAB4149903.1"/>
    </source>
</evidence>
<dbReference type="EMBL" id="LR797392">
    <property type="protein sequence ID" value="CAB4213049.1"/>
    <property type="molecule type" value="Genomic_DNA"/>
</dbReference>
<reference evidence="5" key="1">
    <citation type="submission" date="2020-05" db="EMBL/GenBank/DDBJ databases">
        <authorList>
            <person name="Chiriac C."/>
            <person name="Salcher M."/>
            <person name="Ghai R."/>
            <person name="Kavagutti S V."/>
        </authorList>
    </citation>
    <scope>NUCLEOTIDE SEQUENCE</scope>
</reference>
<evidence type="ECO:0000256" key="3">
    <source>
        <dbReference type="SAM" id="MobiDB-lite"/>
    </source>
</evidence>
<dbReference type="InterPro" id="IPR007040">
    <property type="entry name" value="Ribosome_modulation_factor"/>
</dbReference>
<protein>
    <submittedName>
        <fullName evidence="5">Uncharacterized protein</fullName>
    </submittedName>
</protein>
<evidence type="ECO:0000313" key="5">
    <source>
        <dbReference type="EMBL" id="CAB4183271.1"/>
    </source>
</evidence>
<gene>
    <name evidence="5" type="ORF">UFOVP1081_47</name>
    <name evidence="6" type="ORF">UFOVP1433_47</name>
    <name evidence="4" type="ORF">UFOVP553_47</name>
</gene>
<proteinExistence type="predicted"/>
<sequence>MVRKLVERPNTIDAATYLRFSTELINAAKDIRRATEAAAAARGVKAGILRRAKDAGANKAAMLLLEMFAKIDDTERELLLRDMGQYAGWTGVKLWTSPSDETPQGTMFDDPKAAAAAEKFTDARTHSDGYNSFRAGGDVTNNPYPAGSREAQSWVMGWRDGEADKGKMPAINITQPSDAPRRGRPKGSGKAAAVAPVETVAGDDVTATGSVH</sequence>
<evidence type="ECO:0000256" key="2">
    <source>
        <dbReference type="ARBA" id="ARBA00022845"/>
    </source>
</evidence>
<name>A0A6J5QP74_9CAUD</name>
<evidence type="ECO:0000313" key="6">
    <source>
        <dbReference type="EMBL" id="CAB4213049.1"/>
    </source>
</evidence>